<accession>A0A1H7NZQ8</accession>
<sequence length="179" mass="18271">MTRHGRLLLLSIATCTAATTAVLTGCTPHTPTPHTSTPTATASATAASATAAPSSPSGVVAGCRSLPASSAVRTAVLDAYERASRPHPTHITPKGVFYYGVCDGTAFAATRFIPTSGATQQELVASQDEGAATKYFSKAPGQGWGYDASDGAPRNPRGCAAVSQIPRQLAAAWADCLEH</sequence>
<reference evidence="3" key="1">
    <citation type="submission" date="2016-10" db="EMBL/GenBank/DDBJ databases">
        <authorList>
            <person name="Varghese N."/>
        </authorList>
    </citation>
    <scope>NUCLEOTIDE SEQUENCE [LARGE SCALE GENOMIC DNA]</scope>
    <source>
        <strain evidence="3">DSM 45096 / BCRC 16803 / CGMCC 4.1857 / CIP 109030 / JCM 12277 / KCTC 19219 / NBRC 100920 / 33214</strain>
    </source>
</reference>
<dbReference type="AlphaFoldDB" id="A0A1H7NZQ8"/>
<evidence type="ECO:0008006" key="4">
    <source>
        <dbReference type="Google" id="ProtNLM"/>
    </source>
</evidence>
<gene>
    <name evidence="2" type="ORF">SAMN05414137_107145</name>
</gene>
<proteinExistence type="predicted"/>
<evidence type="ECO:0000256" key="1">
    <source>
        <dbReference type="SAM" id="SignalP"/>
    </source>
</evidence>
<evidence type="ECO:0000313" key="3">
    <source>
        <dbReference type="Proteomes" id="UP000183015"/>
    </source>
</evidence>
<organism evidence="2 3">
    <name type="scientific">Streptacidiphilus jiangxiensis</name>
    <dbReference type="NCBI Taxonomy" id="235985"/>
    <lineage>
        <taxon>Bacteria</taxon>
        <taxon>Bacillati</taxon>
        <taxon>Actinomycetota</taxon>
        <taxon>Actinomycetes</taxon>
        <taxon>Kitasatosporales</taxon>
        <taxon>Streptomycetaceae</taxon>
        <taxon>Streptacidiphilus</taxon>
    </lineage>
</organism>
<dbReference type="EMBL" id="FOAZ01000007">
    <property type="protein sequence ID" value="SEL28866.1"/>
    <property type="molecule type" value="Genomic_DNA"/>
</dbReference>
<keyword evidence="1" id="KW-0732">Signal</keyword>
<dbReference type="PROSITE" id="PS51257">
    <property type="entry name" value="PROKAR_LIPOPROTEIN"/>
    <property type="match status" value="1"/>
</dbReference>
<evidence type="ECO:0000313" key="2">
    <source>
        <dbReference type="EMBL" id="SEL28866.1"/>
    </source>
</evidence>
<dbReference type="eggNOG" id="ENOG5031E75">
    <property type="taxonomic scope" value="Bacteria"/>
</dbReference>
<dbReference type="RefSeq" id="WP_042442684.1">
    <property type="nucleotide sequence ID" value="NZ_BBPN01000003.1"/>
</dbReference>
<feature type="chain" id="PRO_5039243883" description="Lipoprotein" evidence="1">
    <location>
        <begin position="21"/>
        <end position="179"/>
    </location>
</feature>
<dbReference type="Proteomes" id="UP000183015">
    <property type="component" value="Unassembled WGS sequence"/>
</dbReference>
<dbReference type="OrthoDB" id="3855137at2"/>
<feature type="signal peptide" evidence="1">
    <location>
        <begin position="1"/>
        <end position="20"/>
    </location>
</feature>
<protein>
    <recommendedName>
        <fullName evidence="4">Lipoprotein</fullName>
    </recommendedName>
</protein>
<keyword evidence="3" id="KW-1185">Reference proteome</keyword>
<name>A0A1H7NZQ8_STRJI</name>